<dbReference type="PANTHER" id="PTHR35867:SF1">
    <property type="entry name" value="PROTEIN RSEC"/>
    <property type="match status" value="1"/>
</dbReference>
<gene>
    <name evidence="2" type="ORF">Thini_0634</name>
</gene>
<organism evidence="2 3">
    <name type="scientific">Thiothrix nivea (strain ATCC 35100 / DSM 5205 / JP2)</name>
    <dbReference type="NCBI Taxonomy" id="870187"/>
    <lineage>
        <taxon>Bacteria</taxon>
        <taxon>Pseudomonadati</taxon>
        <taxon>Pseudomonadota</taxon>
        <taxon>Gammaproteobacteria</taxon>
        <taxon>Thiotrichales</taxon>
        <taxon>Thiotrichaceae</taxon>
        <taxon>Thiothrix</taxon>
    </lineage>
</organism>
<keyword evidence="3" id="KW-1185">Reference proteome</keyword>
<sequence length="162" mass="16753">MIEQTALVVSVEAGQAWVVPQQGSAAGGCAACASKNSCSSSSVLGFLRREPQKMWAMNPVYARPGDTVIVGMPGNTLVTYSLFAYLLPLIALILAAMLGQKAFALLGLPSELGAVFAGVAGLIGGLRLANRVVARSFSSSDSLPVILRVSGQTNFSQILPLA</sequence>
<evidence type="ECO:0000256" key="1">
    <source>
        <dbReference type="SAM" id="Phobius"/>
    </source>
</evidence>
<dbReference type="AlphaFoldDB" id="A0A656H931"/>
<proteinExistence type="predicted"/>
<dbReference type="EMBL" id="JH651384">
    <property type="protein sequence ID" value="EIJ33271.1"/>
    <property type="molecule type" value="Genomic_DNA"/>
</dbReference>
<keyword evidence="1" id="KW-0472">Membrane</keyword>
<feature type="transmembrane region" description="Helical" evidence="1">
    <location>
        <begin position="112"/>
        <end position="129"/>
    </location>
</feature>
<dbReference type="Proteomes" id="UP000005317">
    <property type="component" value="Unassembled WGS sequence"/>
</dbReference>
<dbReference type="InterPro" id="IPR026268">
    <property type="entry name" value="RseC"/>
</dbReference>
<evidence type="ECO:0000313" key="3">
    <source>
        <dbReference type="Proteomes" id="UP000005317"/>
    </source>
</evidence>
<dbReference type="Pfam" id="PF04246">
    <property type="entry name" value="RseC_MucC"/>
    <property type="match status" value="1"/>
</dbReference>
<keyword evidence="1" id="KW-1133">Transmembrane helix</keyword>
<name>A0A656H931_THINJ</name>
<dbReference type="PANTHER" id="PTHR35867">
    <property type="entry name" value="PROTEIN RSEC"/>
    <property type="match status" value="1"/>
</dbReference>
<keyword evidence="1" id="KW-0812">Transmembrane</keyword>
<feature type="transmembrane region" description="Helical" evidence="1">
    <location>
        <begin position="82"/>
        <end position="100"/>
    </location>
</feature>
<dbReference type="InterPro" id="IPR007359">
    <property type="entry name" value="SigmaE_reg_RseC_MucC"/>
</dbReference>
<protein>
    <submittedName>
        <fullName evidence="2">Positive regulator of sigma E, RseC/MucC</fullName>
    </submittedName>
</protein>
<dbReference type="PIRSF" id="PIRSF004923">
    <property type="entry name" value="RseC"/>
    <property type="match status" value="1"/>
</dbReference>
<evidence type="ECO:0000313" key="2">
    <source>
        <dbReference type="EMBL" id="EIJ33271.1"/>
    </source>
</evidence>
<accession>A0A656H931</accession>
<reference evidence="3" key="1">
    <citation type="journal article" date="2011" name="Stand. Genomic Sci.">
        <title>Genome sequence of the filamentous, gliding Thiothrix nivea neotype strain (JP2(T)).</title>
        <authorList>
            <person name="Lapidus A."/>
            <person name="Nolan M."/>
            <person name="Lucas S."/>
            <person name="Glavina Del Rio T."/>
            <person name="Tice H."/>
            <person name="Cheng J.F."/>
            <person name="Tapia R."/>
            <person name="Han C."/>
            <person name="Goodwin L."/>
            <person name="Pitluck S."/>
            <person name="Liolios K."/>
            <person name="Pagani I."/>
            <person name="Ivanova N."/>
            <person name="Huntemann M."/>
            <person name="Mavromatis K."/>
            <person name="Mikhailova N."/>
            <person name="Pati A."/>
            <person name="Chen A."/>
            <person name="Palaniappan K."/>
            <person name="Land M."/>
            <person name="Brambilla E.M."/>
            <person name="Rohde M."/>
            <person name="Abt B."/>
            <person name="Verbarg S."/>
            <person name="Goker M."/>
            <person name="Bristow J."/>
            <person name="Eisen J.A."/>
            <person name="Markowitz V."/>
            <person name="Hugenholtz P."/>
            <person name="Kyrpides N.C."/>
            <person name="Klenk H.P."/>
            <person name="Woyke T."/>
        </authorList>
    </citation>
    <scope>NUCLEOTIDE SEQUENCE [LARGE SCALE GENOMIC DNA]</scope>
    <source>
        <strain evidence="3">ATCC 35100 / DSM 5205 / JP2</strain>
    </source>
</reference>